<dbReference type="RefSeq" id="XP_001305778.1">
    <property type="nucleotide sequence ID" value="XM_001305777.1"/>
</dbReference>
<dbReference type="SUPFAM" id="SSF48403">
    <property type="entry name" value="Ankyrin repeat"/>
    <property type="match status" value="1"/>
</dbReference>
<dbReference type="Gene3D" id="1.25.40.20">
    <property type="entry name" value="Ankyrin repeat-containing domain"/>
    <property type="match status" value="1"/>
</dbReference>
<evidence type="ECO:0000256" key="1">
    <source>
        <dbReference type="PROSITE-ProRule" id="PRU00023"/>
    </source>
</evidence>
<dbReference type="VEuPathDB" id="TrichDB:TVAGG3_0843150"/>
<protein>
    <submittedName>
        <fullName evidence="2">Uncharacterized protein</fullName>
    </submittedName>
</protein>
<name>A2FQI7_TRIV3</name>
<dbReference type="EMBL" id="DS113944">
    <property type="protein sequence ID" value="EAX92848.1"/>
    <property type="molecule type" value="Genomic_DNA"/>
</dbReference>
<dbReference type="InterPro" id="IPR002110">
    <property type="entry name" value="Ankyrin_rpt"/>
</dbReference>
<evidence type="ECO:0000313" key="2">
    <source>
        <dbReference type="EMBL" id="EAX92848.1"/>
    </source>
</evidence>
<feature type="repeat" description="ANK" evidence="1">
    <location>
        <begin position="46"/>
        <end position="78"/>
    </location>
</feature>
<dbReference type="AlphaFoldDB" id="A2FQI7"/>
<dbReference type="SMR" id="A2FQI7"/>
<dbReference type="KEGG" id="tva:4750562"/>
<organism evidence="2 3">
    <name type="scientific">Trichomonas vaginalis (strain ATCC PRA-98 / G3)</name>
    <dbReference type="NCBI Taxonomy" id="412133"/>
    <lineage>
        <taxon>Eukaryota</taxon>
        <taxon>Metamonada</taxon>
        <taxon>Parabasalia</taxon>
        <taxon>Trichomonadida</taxon>
        <taxon>Trichomonadidae</taxon>
        <taxon>Trichomonas</taxon>
    </lineage>
</organism>
<keyword evidence="3" id="KW-1185">Reference proteome</keyword>
<dbReference type="Proteomes" id="UP000001542">
    <property type="component" value="Unassembled WGS sequence"/>
</dbReference>
<accession>A2FQI7</accession>
<dbReference type="PROSITE" id="PS50088">
    <property type="entry name" value="ANK_REPEAT"/>
    <property type="match status" value="1"/>
</dbReference>
<sequence>MSAADIQTAIKACEERKVELLQTVCPQIVNPNTVLPTFDKNGIKIVRPTLLHIACFSGAYDCAKHLIQYDANISASDAEILYFIMKFF</sequence>
<dbReference type="InterPro" id="IPR036770">
    <property type="entry name" value="Ankyrin_rpt-contain_sf"/>
</dbReference>
<reference evidence="2" key="1">
    <citation type="submission" date="2006-10" db="EMBL/GenBank/DDBJ databases">
        <authorList>
            <person name="Amadeo P."/>
            <person name="Zhao Q."/>
            <person name="Wortman J."/>
            <person name="Fraser-Liggett C."/>
            <person name="Carlton J."/>
        </authorList>
    </citation>
    <scope>NUCLEOTIDE SEQUENCE</scope>
    <source>
        <strain evidence="2">G3</strain>
    </source>
</reference>
<dbReference type="Pfam" id="PF00023">
    <property type="entry name" value="Ank"/>
    <property type="match status" value="1"/>
</dbReference>
<dbReference type="InParanoid" id="A2FQI7"/>
<dbReference type="VEuPathDB" id="TrichDB:TVAG_363260"/>
<proteinExistence type="predicted"/>
<gene>
    <name evidence="2" type="ORF">TVAG_363260</name>
</gene>
<evidence type="ECO:0000313" key="3">
    <source>
        <dbReference type="Proteomes" id="UP000001542"/>
    </source>
</evidence>
<keyword evidence="1" id="KW-0040">ANK repeat</keyword>
<reference evidence="2" key="2">
    <citation type="journal article" date="2007" name="Science">
        <title>Draft genome sequence of the sexually transmitted pathogen Trichomonas vaginalis.</title>
        <authorList>
            <person name="Carlton J.M."/>
            <person name="Hirt R.P."/>
            <person name="Silva J.C."/>
            <person name="Delcher A.L."/>
            <person name="Schatz M."/>
            <person name="Zhao Q."/>
            <person name="Wortman J.R."/>
            <person name="Bidwell S.L."/>
            <person name="Alsmark U.C.M."/>
            <person name="Besteiro S."/>
            <person name="Sicheritz-Ponten T."/>
            <person name="Noel C.J."/>
            <person name="Dacks J.B."/>
            <person name="Foster P.G."/>
            <person name="Simillion C."/>
            <person name="Van de Peer Y."/>
            <person name="Miranda-Saavedra D."/>
            <person name="Barton G.J."/>
            <person name="Westrop G.D."/>
            <person name="Mueller S."/>
            <person name="Dessi D."/>
            <person name="Fiori P.L."/>
            <person name="Ren Q."/>
            <person name="Paulsen I."/>
            <person name="Zhang H."/>
            <person name="Bastida-Corcuera F.D."/>
            <person name="Simoes-Barbosa A."/>
            <person name="Brown M.T."/>
            <person name="Hayes R.D."/>
            <person name="Mukherjee M."/>
            <person name="Okumura C.Y."/>
            <person name="Schneider R."/>
            <person name="Smith A.J."/>
            <person name="Vanacova S."/>
            <person name="Villalvazo M."/>
            <person name="Haas B.J."/>
            <person name="Pertea M."/>
            <person name="Feldblyum T.V."/>
            <person name="Utterback T.R."/>
            <person name="Shu C.L."/>
            <person name="Osoegawa K."/>
            <person name="de Jong P.J."/>
            <person name="Hrdy I."/>
            <person name="Horvathova L."/>
            <person name="Zubacova Z."/>
            <person name="Dolezal P."/>
            <person name="Malik S.B."/>
            <person name="Logsdon J.M. Jr."/>
            <person name="Henze K."/>
            <person name="Gupta A."/>
            <person name="Wang C.C."/>
            <person name="Dunne R.L."/>
            <person name="Upcroft J.A."/>
            <person name="Upcroft P."/>
            <person name="White O."/>
            <person name="Salzberg S.L."/>
            <person name="Tang P."/>
            <person name="Chiu C.-H."/>
            <person name="Lee Y.-S."/>
            <person name="Embley T.M."/>
            <person name="Coombs G.H."/>
            <person name="Mottram J.C."/>
            <person name="Tachezy J."/>
            <person name="Fraser-Liggett C.M."/>
            <person name="Johnson P.J."/>
        </authorList>
    </citation>
    <scope>NUCLEOTIDE SEQUENCE [LARGE SCALE GENOMIC DNA]</scope>
    <source>
        <strain evidence="2">G3</strain>
    </source>
</reference>